<dbReference type="SUPFAM" id="SSF48452">
    <property type="entry name" value="TPR-like"/>
    <property type="match status" value="1"/>
</dbReference>
<gene>
    <name evidence="1" type="primary">PDK3</name>
    <name evidence="1" type="ORF">SPIL2461_LOCUS3704</name>
</gene>
<dbReference type="GO" id="GO:0006457">
    <property type="term" value="P:protein folding"/>
    <property type="evidence" value="ECO:0007669"/>
    <property type="project" value="TreeGrafter"/>
</dbReference>
<dbReference type="Gene3D" id="1.25.40.10">
    <property type="entry name" value="Tetratricopeptide repeat domain"/>
    <property type="match status" value="1"/>
</dbReference>
<protein>
    <submittedName>
        <fullName evidence="1">PDK3 protein</fullName>
    </submittedName>
</protein>
<dbReference type="AlphaFoldDB" id="A0A812KPZ8"/>
<dbReference type="PANTHER" id="PTHR46035">
    <property type="entry name" value="TETRATRICOPEPTIDE REPEAT PROTEIN 4"/>
    <property type="match status" value="1"/>
</dbReference>
<dbReference type="OrthoDB" id="420649at2759"/>
<evidence type="ECO:0000313" key="2">
    <source>
        <dbReference type="Proteomes" id="UP000649617"/>
    </source>
</evidence>
<dbReference type="EMBL" id="CAJNIZ010004570">
    <property type="protein sequence ID" value="CAE7233990.1"/>
    <property type="molecule type" value="Genomic_DNA"/>
</dbReference>
<dbReference type="GO" id="GO:0005634">
    <property type="term" value="C:nucleus"/>
    <property type="evidence" value="ECO:0007669"/>
    <property type="project" value="TreeGrafter"/>
</dbReference>
<reference evidence="1" key="1">
    <citation type="submission" date="2021-02" db="EMBL/GenBank/DDBJ databases">
        <authorList>
            <person name="Dougan E. K."/>
            <person name="Rhodes N."/>
            <person name="Thang M."/>
            <person name="Chan C."/>
        </authorList>
    </citation>
    <scope>NUCLEOTIDE SEQUENCE</scope>
</reference>
<dbReference type="PANTHER" id="PTHR46035:SF1">
    <property type="entry name" value="TETRATRICOPEPTIDE REPEAT PROTEIN 4"/>
    <property type="match status" value="1"/>
</dbReference>
<comment type="caution">
    <text evidence="1">The sequence shown here is derived from an EMBL/GenBank/DDBJ whole genome shotgun (WGS) entry which is preliminary data.</text>
</comment>
<dbReference type="InterPro" id="IPR011990">
    <property type="entry name" value="TPR-like_helical_dom_sf"/>
</dbReference>
<keyword evidence="2" id="KW-1185">Reference proteome</keyword>
<name>A0A812KPZ8_SYMPI</name>
<dbReference type="GO" id="GO:0005829">
    <property type="term" value="C:cytosol"/>
    <property type="evidence" value="ECO:0007669"/>
    <property type="project" value="TreeGrafter"/>
</dbReference>
<dbReference type="Proteomes" id="UP000649617">
    <property type="component" value="Unassembled WGS sequence"/>
</dbReference>
<evidence type="ECO:0000313" key="1">
    <source>
        <dbReference type="EMBL" id="CAE7233990.1"/>
    </source>
</evidence>
<dbReference type="GO" id="GO:0051879">
    <property type="term" value="F:Hsp90 protein binding"/>
    <property type="evidence" value="ECO:0007669"/>
    <property type="project" value="TreeGrafter"/>
</dbReference>
<feature type="non-terminal residue" evidence="1">
    <location>
        <position position="200"/>
    </location>
</feature>
<proteinExistence type="predicted"/>
<accession>A0A812KPZ8</accession>
<organism evidence="1 2">
    <name type="scientific">Symbiodinium pilosum</name>
    <name type="common">Dinoflagellate</name>
    <dbReference type="NCBI Taxonomy" id="2952"/>
    <lineage>
        <taxon>Eukaryota</taxon>
        <taxon>Sar</taxon>
        <taxon>Alveolata</taxon>
        <taxon>Dinophyceae</taxon>
        <taxon>Suessiales</taxon>
        <taxon>Symbiodiniaceae</taxon>
        <taxon>Symbiodinium</taxon>
    </lineage>
</organism>
<dbReference type="GO" id="GO:0030544">
    <property type="term" value="F:Hsp70 protein binding"/>
    <property type="evidence" value="ECO:0007669"/>
    <property type="project" value="TreeGrafter"/>
</dbReference>
<sequence>EAGRQKQVDRLQELKIKMAVEAYEKRRPADTVMHHYWVKEAGDPEAIGEYFPTGDERNGVPLYRNQNGLGLSREAHGSAEDAFSWVIGSLSDRRPLYGVKSDDLSAPTLGWQAFTAPDPAPVIRYYTKVEAARTFKDRGNRAFGQRKWQDAESWYSQALKCGMEQQENAESYALLLSNRSETRMRLQDFRGAADDADEAS</sequence>